<evidence type="ECO:0000256" key="2">
    <source>
        <dbReference type="ARBA" id="ARBA00022448"/>
    </source>
</evidence>
<dbReference type="PROSITE" id="PS01040">
    <property type="entry name" value="SBP_BACTERIAL_5"/>
    <property type="match status" value="1"/>
</dbReference>
<dbReference type="InterPro" id="IPR000914">
    <property type="entry name" value="SBP_5_dom"/>
</dbReference>
<dbReference type="AlphaFoldDB" id="A0A7X2PBG8"/>
<organism evidence="6 7">
    <name type="scientific">Bullifex porci</name>
    <dbReference type="NCBI Taxonomy" id="2606638"/>
    <lineage>
        <taxon>Bacteria</taxon>
        <taxon>Pseudomonadati</taxon>
        <taxon>Spirochaetota</taxon>
        <taxon>Spirochaetia</taxon>
        <taxon>Spirochaetales</taxon>
        <taxon>Spirochaetaceae</taxon>
        <taxon>Bullifex</taxon>
    </lineage>
</organism>
<comment type="similarity">
    <text evidence="1">Belongs to the bacterial solute-binding protein 5 family.</text>
</comment>
<dbReference type="InterPro" id="IPR039424">
    <property type="entry name" value="SBP_5"/>
</dbReference>
<name>A0A7X2PBG8_9SPIO</name>
<reference evidence="6 7" key="1">
    <citation type="submission" date="2019-08" db="EMBL/GenBank/DDBJ databases">
        <title>In-depth cultivation of the pig gut microbiome towards novel bacterial diversity and tailored functional studies.</title>
        <authorList>
            <person name="Wylensek D."/>
            <person name="Hitch T.C.A."/>
            <person name="Clavel T."/>
        </authorList>
    </citation>
    <scope>NUCLEOTIDE SEQUENCE [LARGE SCALE GENOMIC DNA]</scope>
    <source>
        <strain evidence="6 7">NM-380-WT-3C1</strain>
    </source>
</reference>
<feature type="chain" id="PRO_5031556874" evidence="4">
    <location>
        <begin position="20"/>
        <end position="507"/>
    </location>
</feature>
<evidence type="ECO:0000313" key="7">
    <source>
        <dbReference type="Proteomes" id="UP000460549"/>
    </source>
</evidence>
<evidence type="ECO:0000256" key="3">
    <source>
        <dbReference type="ARBA" id="ARBA00022729"/>
    </source>
</evidence>
<dbReference type="GO" id="GO:0043190">
    <property type="term" value="C:ATP-binding cassette (ABC) transporter complex"/>
    <property type="evidence" value="ECO:0007669"/>
    <property type="project" value="InterPro"/>
</dbReference>
<gene>
    <name evidence="6" type="ORF">FYJ80_03370</name>
</gene>
<dbReference type="Proteomes" id="UP000460549">
    <property type="component" value="Unassembled WGS sequence"/>
</dbReference>
<dbReference type="Pfam" id="PF00496">
    <property type="entry name" value="SBP_bac_5"/>
    <property type="match status" value="1"/>
</dbReference>
<proteinExistence type="inferred from homology"/>
<dbReference type="InterPro" id="IPR023765">
    <property type="entry name" value="SBP_5_CS"/>
</dbReference>
<evidence type="ECO:0000313" key="6">
    <source>
        <dbReference type="EMBL" id="MSU05819.1"/>
    </source>
</evidence>
<dbReference type="CDD" id="cd00995">
    <property type="entry name" value="PBP2_NikA_DppA_OppA_like"/>
    <property type="match status" value="1"/>
</dbReference>
<keyword evidence="2" id="KW-0813">Transport</keyword>
<dbReference type="PIRSF" id="PIRSF002741">
    <property type="entry name" value="MppA"/>
    <property type="match status" value="1"/>
</dbReference>
<evidence type="ECO:0000256" key="4">
    <source>
        <dbReference type="SAM" id="SignalP"/>
    </source>
</evidence>
<dbReference type="Gene3D" id="3.10.105.10">
    <property type="entry name" value="Dipeptide-binding Protein, Domain 3"/>
    <property type="match status" value="1"/>
</dbReference>
<sequence>MKKLLVFALLVVLMVPVFAGGASESASASTADKTKVTFTVAGNPYRFFHLTSAGCGGDDNIVLANVYDNLLCLENDGSLSNALAESYDLSADGTIYTFHLRKGVKFTNGREMTAEDVKFSLDKGSQGPLGGPLLINYKECRIVDPYTVEVELSAPYAAFPYCVASRVGGVACKSYWEEVGDEGYQNAPVGTGPYKLTAYAANDYITLEANEEHWRGAPAVKTIQIELVADPNTMILGLQNGDYDVMGNPSIEMVTRFEKDPKINTSVASSTGRITLYLNARNGITSDINFRKAVQAAIDKEEVNIAVNNGAATLIDVDLCPMYTGHPTSGLHIVTKDVEKAKQYLAASGYKNEEFGILVQAGTNYETAAKVIQAQLMAVGINCKVDAVDNTTLRSRDGSRDFDGYLCDNLSSIPDADAIAGFFKPTRFAESVSYPRAPEIYQLSQKGCSAQGDARLPYYTEICNIITDEAYMVPLYNGITTIAYNADLGGVGAHCLNYYLFRYWYWK</sequence>
<dbReference type="GO" id="GO:0015833">
    <property type="term" value="P:peptide transport"/>
    <property type="evidence" value="ECO:0007669"/>
    <property type="project" value="TreeGrafter"/>
</dbReference>
<dbReference type="SUPFAM" id="SSF53850">
    <property type="entry name" value="Periplasmic binding protein-like II"/>
    <property type="match status" value="1"/>
</dbReference>
<evidence type="ECO:0000259" key="5">
    <source>
        <dbReference type="Pfam" id="PF00496"/>
    </source>
</evidence>
<feature type="signal peptide" evidence="4">
    <location>
        <begin position="1"/>
        <end position="19"/>
    </location>
</feature>
<dbReference type="EMBL" id="VUNN01000004">
    <property type="protein sequence ID" value="MSU05819.1"/>
    <property type="molecule type" value="Genomic_DNA"/>
</dbReference>
<dbReference type="PANTHER" id="PTHR30290">
    <property type="entry name" value="PERIPLASMIC BINDING COMPONENT OF ABC TRANSPORTER"/>
    <property type="match status" value="1"/>
</dbReference>
<dbReference type="Gene3D" id="3.90.76.10">
    <property type="entry name" value="Dipeptide-binding Protein, Domain 1"/>
    <property type="match status" value="1"/>
</dbReference>
<dbReference type="RefSeq" id="WP_154424721.1">
    <property type="nucleotide sequence ID" value="NZ_VUNN01000004.1"/>
</dbReference>
<dbReference type="PANTHER" id="PTHR30290:SF9">
    <property type="entry name" value="OLIGOPEPTIDE-BINDING PROTEIN APPA"/>
    <property type="match status" value="1"/>
</dbReference>
<keyword evidence="3 4" id="KW-0732">Signal</keyword>
<dbReference type="GO" id="GO:1904680">
    <property type="term" value="F:peptide transmembrane transporter activity"/>
    <property type="evidence" value="ECO:0007669"/>
    <property type="project" value="TreeGrafter"/>
</dbReference>
<feature type="domain" description="Solute-binding protein family 5" evidence="5">
    <location>
        <begin position="80"/>
        <end position="421"/>
    </location>
</feature>
<protein>
    <submittedName>
        <fullName evidence="6">ABC transporter substrate-binding protein</fullName>
    </submittedName>
</protein>
<dbReference type="InterPro" id="IPR030678">
    <property type="entry name" value="Peptide/Ni-bd"/>
</dbReference>
<dbReference type="GO" id="GO:0030288">
    <property type="term" value="C:outer membrane-bounded periplasmic space"/>
    <property type="evidence" value="ECO:0007669"/>
    <property type="project" value="UniProtKB-ARBA"/>
</dbReference>
<comment type="caution">
    <text evidence="6">The sequence shown here is derived from an EMBL/GenBank/DDBJ whole genome shotgun (WGS) entry which is preliminary data.</text>
</comment>
<evidence type="ECO:0000256" key="1">
    <source>
        <dbReference type="ARBA" id="ARBA00005695"/>
    </source>
</evidence>
<accession>A0A7X2PBG8</accession>
<keyword evidence="7" id="KW-1185">Reference proteome</keyword>
<dbReference type="Gene3D" id="3.40.190.10">
    <property type="entry name" value="Periplasmic binding protein-like II"/>
    <property type="match status" value="1"/>
</dbReference>